<comment type="caution">
    <text evidence="2">The sequence shown here is derived from an EMBL/GenBank/DDBJ whole genome shotgun (WGS) entry which is preliminary data.</text>
</comment>
<gene>
    <name evidence="2" type="ORF">V6N12_069448</name>
</gene>
<keyword evidence="3" id="KW-1185">Reference proteome</keyword>
<name>A0ABR2FDX0_9ROSI</name>
<dbReference type="EMBL" id="JBBPBM010000006">
    <property type="protein sequence ID" value="KAK8579116.1"/>
    <property type="molecule type" value="Genomic_DNA"/>
</dbReference>
<feature type="compositionally biased region" description="Basic and acidic residues" evidence="1">
    <location>
        <begin position="43"/>
        <end position="53"/>
    </location>
</feature>
<evidence type="ECO:0000256" key="1">
    <source>
        <dbReference type="SAM" id="MobiDB-lite"/>
    </source>
</evidence>
<dbReference type="Proteomes" id="UP001472677">
    <property type="component" value="Unassembled WGS sequence"/>
</dbReference>
<reference evidence="2 3" key="1">
    <citation type="journal article" date="2024" name="G3 (Bethesda)">
        <title>Genome assembly of Hibiscus sabdariffa L. provides insights into metabolisms of medicinal natural products.</title>
        <authorList>
            <person name="Kim T."/>
        </authorList>
    </citation>
    <scope>NUCLEOTIDE SEQUENCE [LARGE SCALE GENOMIC DNA]</scope>
    <source>
        <strain evidence="2">TK-2024</strain>
        <tissue evidence="2">Old leaves</tissue>
    </source>
</reference>
<feature type="region of interest" description="Disordered" evidence="1">
    <location>
        <begin position="16"/>
        <end position="71"/>
    </location>
</feature>
<accession>A0ABR2FDX0</accession>
<proteinExistence type="predicted"/>
<sequence>MGTLIKGSMEEYIEEEGLGKGGKWSFGERSTTADGKNKSGGHGKVEGKTRRGNEEEDDHVPGKRATYQGQVSGSVGRNYQNVYLGMMVYLQSINNDYPIIGVKDARGREGLTEWENEGTK</sequence>
<protein>
    <submittedName>
        <fullName evidence="2">Uncharacterized protein</fullName>
    </submittedName>
</protein>
<organism evidence="2 3">
    <name type="scientific">Hibiscus sabdariffa</name>
    <name type="common">roselle</name>
    <dbReference type="NCBI Taxonomy" id="183260"/>
    <lineage>
        <taxon>Eukaryota</taxon>
        <taxon>Viridiplantae</taxon>
        <taxon>Streptophyta</taxon>
        <taxon>Embryophyta</taxon>
        <taxon>Tracheophyta</taxon>
        <taxon>Spermatophyta</taxon>
        <taxon>Magnoliopsida</taxon>
        <taxon>eudicotyledons</taxon>
        <taxon>Gunneridae</taxon>
        <taxon>Pentapetalae</taxon>
        <taxon>rosids</taxon>
        <taxon>malvids</taxon>
        <taxon>Malvales</taxon>
        <taxon>Malvaceae</taxon>
        <taxon>Malvoideae</taxon>
        <taxon>Hibiscus</taxon>
    </lineage>
</organism>
<evidence type="ECO:0000313" key="2">
    <source>
        <dbReference type="EMBL" id="KAK8579116.1"/>
    </source>
</evidence>
<evidence type="ECO:0000313" key="3">
    <source>
        <dbReference type="Proteomes" id="UP001472677"/>
    </source>
</evidence>